<keyword evidence="3" id="KW-1185">Reference proteome</keyword>
<evidence type="ECO:0000313" key="3">
    <source>
        <dbReference type="Proteomes" id="UP000324797"/>
    </source>
</evidence>
<name>A0A5S4YLM8_9BRAD</name>
<proteinExistence type="predicted"/>
<comment type="caution">
    <text evidence="2">The sequence shown here is derived from an EMBL/GenBank/DDBJ whole genome shotgun (WGS) entry which is preliminary data.</text>
</comment>
<reference evidence="2 3" key="1">
    <citation type="submission" date="2019-08" db="EMBL/GenBank/DDBJ databases">
        <title>Bradyrhizobium hipponensis sp. nov., a rhizobium isolated from a Lupinus angustifolius root nodule in Tunisia.</title>
        <authorList>
            <person name="Off K."/>
            <person name="Rejili M."/>
            <person name="Mars M."/>
            <person name="Brachmann A."/>
            <person name="Marin M."/>
        </authorList>
    </citation>
    <scope>NUCLEOTIDE SEQUENCE [LARGE SCALE GENOMIC DNA]</scope>
    <source>
        <strain evidence="3">aSej3</strain>
    </source>
</reference>
<protein>
    <submittedName>
        <fullName evidence="2">Uncharacterized protein</fullName>
    </submittedName>
</protein>
<dbReference type="Proteomes" id="UP000324797">
    <property type="component" value="Unassembled WGS sequence"/>
</dbReference>
<accession>A0A5S4YLM8</accession>
<dbReference type="EMBL" id="VSTH01000053">
    <property type="protein sequence ID" value="TYO65300.1"/>
    <property type="molecule type" value="Genomic_DNA"/>
</dbReference>
<gene>
    <name evidence="2" type="ORF">FXV83_17255</name>
</gene>
<feature type="compositionally biased region" description="Low complexity" evidence="1">
    <location>
        <begin position="14"/>
        <end position="23"/>
    </location>
</feature>
<evidence type="ECO:0000313" key="2">
    <source>
        <dbReference type="EMBL" id="TYO65300.1"/>
    </source>
</evidence>
<organism evidence="2 3">
    <name type="scientific">Bradyrhizobium hipponense</name>
    <dbReference type="NCBI Taxonomy" id="2605638"/>
    <lineage>
        <taxon>Bacteria</taxon>
        <taxon>Pseudomonadati</taxon>
        <taxon>Pseudomonadota</taxon>
        <taxon>Alphaproteobacteria</taxon>
        <taxon>Hyphomicrobiales</taxon>
        <taxon>Nitrobacteraceae</taxon>
        <taxon>Bradyrhizobium</taxon>
    </lineage>
</organism>
<feature type="region of interest" description="Disordered" evidence="1">
    <location>
        <begin position="1"/>
        <end position="35"/>
    </location>
</feature>
<sequence length="87" mass="9156">MLPQFGTAVRKNPNKNPNKNLNNSFDADAGGSAPDKASVDAAWLVLEAANDLGDHAAIEACRRVIDAELNGTVAGSSDIDLVLGYFR</sequence>
<dbReference type="RefSeq" id="WP_148740602.1">
    <property type="nucleotide sequence ID" value="NZ_VSTH01000053.1"/>
</dbReference>
<evidence type="ECO:0000256" key="1">
    <source>
        <dbReference type="SAM" id="MobiDB-lite"/>
    </source>
</evidence>
<dbReference type="AlphaFoldDB" id="A0A5S4YLM8"/>